<reference evidence="2 5" key="3">
    <citation type="submission" date="2019-06" db="EMBL/GenBank/DDBJ databases">
        <title>Whole genome shotgun sequence of Brevibacillus reuszeri NBRC 15719.</title>
        <authorList>
            <person name="Hosoyama A."/>
            <person name="Uohara A."/>
            <person name="Ohji S."/>
            <person name="Ichikawa N."/>
        </authorList>
    </citation>
    <scope>NUCLEOTIDE SEQUENCE [LARGE SCALE GENOMIC DNA]</scope>
    <source>
        <strain evidence="2 5">NBRC 15719</strain>
    </source>
</reference>
<evidence type="ECO:0000313" key="3">
    <source>
        <dbReference type="EMBL" id="KNB73222.1"/>
    </source>
</evidence>
<dbReference type="PATRIC" id="fig|54915.3.peg.6275"/>
<reference evidence="3" key="2">
    <citation type="submission" date="2015-07" db="EMBL/GenBank/DDBJ databases">
        <title>MeaNS - Measles Nucleotide Surveillance Program.</title>
        <authorList>
            <person name="Tran T."/>
            <person name="Druce J."/>
        </authorList>
    </citation>
    <scope>NUCLEOTIDE SEQUENCE</scope>
    <source>
        <strain evidence="3">DSM 9887</strain>
    </source>
</reference>
<protein>
    <submittedName>
        <fullName evidence="3">Transcriptional regulator</fullName>
    </submittedName>
</protein>
<proteinExistence type="predicted"/>
<reference evidence="4" key="1">
    <citation type="submission" date="2015-07" db="EMBL/GenBank/DDBJ databases">
        <title>Genome sequencing project for genomic taxonomy and phylogenomics of Bacillus-like bacteria.</title>
        <authorList>
            <person name="Liu B."/>
            <person name="Wang J."/>
            <person name="Zhu Y."/>
            <person name="Liu G."/>
            <person name="Chen Q."/>
            <person name="Chen Z."/>
            <person name="Lan J."/>
            <person name="Che J."/>
            <person name="Ge C."/>
            <person name="Shi H."/>
            <person name="Pan Z."/>
            <person name="Liu X."/>
        </authorList>
    </citation>
    <scope>NUCLEOTIDE SEQUENCE [LARGE SCALE GENOMIC DNA]</scope>
    <source>
        <strain evidence="4">DSM 9887</strain>
    </source>
</reference>
<comment type="caution">
    <text evidence="3">The sequence shown here is derived from an EMBL/GenBank/DDBJ whole genome shotgun (WGS) entry which is preliminary data.</text>
</comment>
<feature type="domain" description="Transcription regulator PadR N-terminal" evidence="1">
    <location>
        <begin position="7"/>
        <end position="83"/>
    </location>
</feature>
<dbReference type="InterPro" id="IPR005149">
    <property type="entry name" value="Tscrpt_reg_PadR_N"/>
</dbReference>
<dbReference type="PANTHER" id="PTHR43252">
    <property type="entry name" value="TRANSCRIPTIONAL REGULATOR YQJI"/>
    <property type="match status" value="1"/>
</dbReference>
<name>A0A0K9YX58_9BACL</name>
<dbReference type="EMBL" id="BJON01000008">
    <property type="protein sequence ID" value="GED68424.1"/>
    <property type="molecule type" value="Genomic_DNA"/>
</dbReference>
<dbReference type="Pfam" id="PF03551">
    <property type="entry name" value="PadR"/>
    <property type="match status" value="1"/>
</dbReference>
<evidence type="ECO:0000259" key="1">
    <source>
        <dbReference type="Pfam" id="PF03551"/>
    </source>
</evidence>
<dbReference type="InterPro" id="IPR036390">
    <property type="entry name" value="WH_DNA-bd_sf"/>
</dbReference>
<sequence>MSIKLLILGLLMEGEKHPYEVQQLVKQRGIDCYIKFAKGSLYYAFDQLAKASLIEVANIIRESNRPDKTTYRITDKGKEELQQLLLTEMRRPIQLHNPIYAALTFAAYGDPAKMEEASAENMREVQRVAELLESILEEPKQALDFGARNILIGAIEHLRAEARWIERVRQEGFGH</sequence>
<dbReference type="Proteomes" id="UP000319578">
    <property type="component" value="Unassembled WGS sequence"/>
</dbReference>
<dbReference type="Gene3D" id="1.10.10.10">
    <property type="entry name" value="Winged helix-like DNA-binding domain superfamily/Winged helix DNA-binding domain"/>
    <property type="match status" value="1"/>
</dbReference>
<dbReference type="STRING" id="54915.ADS79_04425"/>
<gene>
    <name evidence="3" type="ORF">ADS79_04425</name>
    <name evidence="2" type="ORF">BRE01_21260</name>
</gene>
<dbReference type="SUPFAM" id="SSF46785">
    <property type="entry name" value="Winged helix' DNA-binding domain"/>
    <property type="match status" value="1"/>
</dbReference>
<dbReference type="EMBL" id="LGIQ01000005">
    <property type="protein sequence ID" value="KNB73222.1"/>
    <property type="molecule type" value="Genomic_DNA"/>
</dbReference>
<dbReference type="RefSeq" id="WP_049737215.1">
    <property type="nucleotide sequence ID" value="NZ_BJON01000008.1"/>
</dbReference>
<evidence type="ECO:0000313" key="4">
    <source>
        <dbReference type="Proteomes" id="UP000036834"/>
    </source>
</evidence>
<dbReference type="AlphaFoldDB" id="A0A0K9YX58"/>
<dbReference type="OrthoDB" id="9808762at2"/>
<keyword evidence="5" id="KW-1185">Reference proteome</keyword>
<dbReference type="InterPro" id="IPR036388">
    <property type="entry name" value="WH-like_DNA-bd_sf"/>
</dbReference>
<dbReference type="Proteomes" id="UP000036834">
    <property type="component" value="Unassembled WGS sequence"/>
</dbReference>
<dbReference type="PANTHER" id="PTHR43252:SF7">
    <property type="entry name" value="TRANSCRIPTIONAL REGULATOR YQJI"/>
    <property type="match status" value="1"/>
</dbReference>
<accession>A0A0K9YX58</accession>
<evidence type="ECO:0000313" key="2">
    <source>
        <dbReference type="EMBL" id="GED68424.1"/>
    </source>
</evidence>
<organism evidence="3 4">
    <name type="scientific">Brevibacillus reuszeri</name>
    <dbReference type="NCBI Taxonomy" id="54915"/>
    <lineage>
        <taxon>Bacteria</taxon>
        <taxon>Bacillati</taxon>
        <taxon>Bacillota</taxon>
        <taxon>Bacilli</taxon>
        <taxon>Bacillales</taxon>
        <taxon>Paenibacillaceae</taxon>
        <taxon>Brevibacillus</taxon>
    </lineage>
</organism>
<evidence type="ECO:0000313" key="5">
    <source>
        <dbReference type="Proteomes" id="UP000319578"/>
    </source>
</evidence>